<reference evidence="1" key="1">
    <citation type="journal article" date="2014" name="Nat. Commun.">
        <title>The tobacco genome sequence and its comparison with those of tomato and potato.</title>
        <authorList>
            <person name="Sierro N."/>
            <person name="Battey J.N."/>
            <person name="Ouadi S."/>
            <person name="Bakaher N."/>
            <person name="Bovet L."/>
            <person name="Willig A."/>
            <person name="Goepfert S."/>
            <person name="Peitsch M.C."/>
            <person name="Ivanov N.V."/>
        </authorList>
    </citation>
    <scope>NUCLEOTIDE SEQUENCE [LARGE SCALE GENOMIC DNA]</scope>
</reference>
<protein>
    <submittedName>
        <fullName evidence="2">Uncharacterized protein LOC107775322</fullName>
    </submittedName>
</protein>
<dbReference type="Proteomes" id="UP000790787">
    <property type="component" value="Chromosome 7"/>
</dbReference>
<proteinExistence type="predicted"/>
<sequence>MVKSWIINSVSRDIATSVMCFRTAKEVWNDINERFGQFNGSKYLQIQREISSTVQGSSDIATYFTKFRSLWDELNSSYSTIMLMNPLPPISKAYSLLQQDESQRETQASVPNFSNESASFSVSSTTSNRNFNQRINFDSRKPNSVSYKYCKKPGHTMEKCYRLHGFPANFKFTKVSPQLSTENSAHGFTKEQYHHLIILFQQVQVSPSAGSDNLHVEESGFAHFPGLFTAYAVESTDFHGPSLKRTLVIGKAAGRLYYLHPDAELFLSQHISSVLSNSVSCNKSDFLSIPSFICSICPMVRQQRLPFYDSHIHSTAPFQLVHIDVWGPYNTRTYNGFRYFLTLVDDYGRATWTHLLSCKGNALSVLKAFTSTVKTHFQSSVQTFRSDNAYELGSSSEAAAFFSNQATPSATHPSTFPSFVDIDTSPTSAPTAATEMTTTSDVSSHPIGEPNIPTTPSALPLPSPSISYSTPTPPCVLQPSPLPPPTPTLRKSSITIIQPSYLQDYVCNSVLPLTPISAISKVSHFELHVHEPQHYQQATSHPAWQEAILKEFQALESNQTWGIVPFPSHKKVIPSLHSRGYISSLNDYSLLTKSSSDSLVILDSQFKIKDLGLVHYFLSLEISQHPQGYLMNQQKYTTDLLQEFNCHHFSPVSTPLDSSLKLTVDMSAPVSDPSVYRRLIGKLNFLQHKRPDISFYVQHLIQFLQKPQVPHMMAAIYVLRYLLNDPAQGILLSSSDNLSLVGFSDSTWGSCAISRKSVSGFYISLGGSPVSWKSKKPPTISLSSTEAEYRALRKLAAEVAWLVRLLVDLGLAISYLVHVYCDSQVALHIAKNPIFHERTKHIEIDCHYVRECITAGLLTLHFVSSSGQLANIMTKALPTQLHYGILGKLGVSSPAAKRPILVRASLLHTQLAQHCDPAQNKWRNKGYADIFPNFISLFLFFFISKLLRSDSNGVTIAR</sequence>
<accession>A0AC58RQ65</accession>
<evidence type="ECO:0000313" key="1">
    <source>
        <dbReference type="Proteomes" id="UP000790787"/>
    </source>
</evidence>
<name>A0AC58RQ65_TOBAC</name>
<evidence type="ECO:0000313" key="2">
    <source>
        <dbReference type="RefSeq" id="XP_075074869.1"/>
    </source>
</evidence>
<reference evidence="2" key="2">
    <citation type="submission" date="2025-08" db="UniProtKB">
        <authorList>
            <consortium name="RefSeq"/>
        </authorList>
    </citation>
    <scope>IDENTIFICATION</scope>
    <source>
        <tissue evidence="2">Leaf</tissue>
    </source>
</reference>
<dbReference type="RefSeq" id="XP_075074869.1">
    <property type="nucleotide sequence ID" value="XM_075218768.1"/>
</dbReference>
<keyword evidence="1" id="KW-1185">Reference proteome</keyword>
<gene>
    <name evidence="2" type="primary">LOC107775322</name>
</gene>
<organism evidence="1 2">
    <name type="scientific">Nicotiana tabacum</name>
    <name type="common">Common tobacco</name>
    <dbReference type="NCBI Taxonomy" id="4097"/>
    <lineage>
        <taxon>Eukaryota</taxon>
        <taxon>Viridiplantae</taxon>
        <taxon>Streptophyta</taxon>
        <taxon>Embryophyta</taxon>
        <taxon>Tracheophyta</taxon>
        <taxon>Spermatophyta</taxon>
        <taxon>Magnoliopsida</taxon>
        <taxon>eudicotyledons</taxon>
        <taxon>Gunneridae</taxon>
        <taxon>Pentapetalae</taxon>
        <taxon>asterids</taxon>
        <taxon>lamiids</taxon>
        <taxon>Solanales</taxon>
        <taxon>Solanaceae</taxon>
        <taxon>Nicotianoideae</taxon>
        <taxon>Nicotianeae</taxon>
        <taxon>Nicotiana</taxon>
    </lineage>
</organism>